<accession>A0A9D7SVM3</accession>
<dbReference type="Gene3D" id="3.10.450.50">
    <property type="match status" value="1"/>
</dbReference>
<proteinExistence type="predicted"/>
<dbReference type="Proteomes" id="UP000808337">
    <property type="component" value="Unassembled WGS sequence"/>
</dbReference>
<dbReference type="InterPro" id="IPR032710">
    <property type="entry name" value="NTF2-like_dom_sf"/>
</dbReference>
<evidence type="ECO:0000313" key="2">
    <source>
        <dbReference type="EMBL" id="MBK9983942.1"/>
    </source>
</evidence>
<gene>
    <name evidence="2" type="ORF">IPP15_16510</name>
</gene>
<organism evidence="2 3">
    <name type="scientific">Candidatus Opimibacter skivensis</name>
    <dbReference type="NCBI Taxonomy" id="2982028"/>
    <lineage>
        <taxon>Bacteria</taxon>
        <taxon>Pseudomonadati</taxon>
        <taxon>Bacteroidota</taxon>
        <taxon>Saprospiria</taxon>
        <taxon>Saprospirales</taxon>
        <taxon>Saprospiraceae</taxon>
        <taxon>Candidatus Opimibacter</taxon>
    </lineage>
</organism>
<reference evidence="2 3" key="1">
    <citation type="submission" date="2020-10" db="EMBL/GenBank/DDBJ databases">
        <title>Connecting structure to function with the recovery of over 1000 high-quality activated sludge metagenome-assembled genomes encoding full-length rRNA genes using long-read sequencing.</title>
        <authorList>
            <person name="Singleton C.M."/>
            <person name="Petriglieri F."/>
            <person name="Kristensen J.M."/>
            <person name="Kirkegaard R.H."/>
            <person name="Michaelsen T.Y."/>
            <person name="Andersen M.H."/>
            <person name="Karst S.M."/>
            <person name="Dueholm M.S."/>
            <person name="Nielsen P.H."/>
            <person name="Albertsen M."/>
        </authorList>
    </citation>
    <scope>NUCLEOTIDE SEQUENCE [LARGE SCALE GENOMIC DNA]</scope>
    <source>
        <strain evidence="2">Ribe_18-Q3-R11-54_MAXAC.273</strain>
    </source>
</reference>
<dbReference type="SUPFAM" id="SSF54427">
    <property type="entry name" value="NTF2-like"/>
    <property type="match status" value="1"/>
</dbReference>
<sequence>MTTKDVANRLVELCRNGQIFTAQEELYSDDINSIEPAHGMLPSAKGKKALNEKGAAFAAMIEERHGGSFSDPIVAGNYFTSAMVLDATIKGQGRMTMEELCVYEVKDGKIVTEQFFF</sequence>
<name>A0A9D7SVM3_9BACT</name>
<feature type="domain" description="SnoaL-like" evidence="1">
    <location>
        <begin position="1"/>
        <end position="117"/>
    </location>
</feature>
<dbReference type="Pfam" id="PF20409">
    <property type="entry name" value="SnoaL_5"/>
    <property type="match status" value="1"/>
</dbReference>
<dbReference type="EMBL" id="JADKGY010000029">
    <property type="protein sequence ID" value="MBK9983942.1"/>
    <property type="molecule type" value="Genomic_DNA"/>
</dbReference>
<evidence type="ECO:0000259" key="1">
    <source>
        <dbReference type="Pfam" id="PF20409"/>
    </source>
</evidence>
<dbReference type="AlphaFoldDB" id="A0A9D7SVM3"/>
<evidence type="ECO:0000313" key="3">
    <source>
        <dbReference type="Proteomes" id="UP000808337"/>
    </source>
</evidence>
<dbReference type="InterPro" id="IPR046860">
    <property type="entry name" value="SnoaL_5"/>
</dbReference>
<protein>
    <submittedName>
        <fullName evidence="2">Nuclear transport factor 2 family protein</fullName>
    </submittedName>
</protein>
<comment type="caution">
    <text evidence="2">The sequence shown here is derived from an EMBL/GenBank/DDBJ whole genome shotgun (WGS) entry which is preliminary data.</text>
</comment>